<accession>A0ACB7YGX0</accession>
<dbReference type="EMBL" id="CM037158">
    <property type="protein sequence ID" value="KAH7852433.1"/>
    <property type="molecule type" value="Genomic_DNA"/>
</dbReference>
<sequence>MSMGSQMQEKFTIDDMLCFQKDPIPTSVLKMSSDLVKLAVELFKLILKYMGVDSPDEVSLEERVELVGQIYKLALKHAELRDELFAQIFKQTRNNPDKQYLIRAWELMHLCASCMPPSADIVGFLTEYVRNEAELANGDPDIQVLALRTLNILKSSSNNGPRQKLPGCEEIKALLIGKQLTTTVFFLDETFEEITYGIGTTVADAVEELAGIIKLEAYSSFGLFECRKVVAGSKSPEPGNEDYIGLDDKRYIGDLPDLNVAKDPTKGYMMTRKLENLTKNEARKQFLRIMKALPYGHSVSFTVRKSEDPLGLLPGKFTVAINNRGVHFFRPVPIEYLHSIELREIMQFGSSETAVFFKVRVADVLQVFLFETKQGEEICASLKIHINDNNSIAKSPARGSTNGALSDKFRPANGDAYEKRIEELSKVLKEPKRTANQLLEEQREKQKQAVSQEESEGLKGILRSEKQNLMQRSIFGWMTKIHWGILADLNTPKDPKYRRYDALQFGVHVAEEDRREDF</sequence>
<comment type="caution">
    <text evidence="1">The sequence shown here is derived from an EMBL/GenBank/DDBJ whole genome shotgun (WGS) entry which is preliminary data.</text>
</comment>
<reference evidence="1 2" key="1">
    <citation type="journal article" date="2021" name="Hortic Res">
        <title>High-quality reference genome and annotation aids understanding of berry development for evergreen blueberry (Vaccinium darrowii).</title>
        <authorList>
            <person name="Yu J."/>
            <person name="Hulse-Kemp A.M."/>
            <person name="Babiker E."/>
            <person name="Staton M."/>
        </authorList>
    </citation>
    <scope>NUCLEOTIDE SEQUENCE [LARGE SCALE GENOMIC DNA]</scope>
    <source>
        <strain evidence="2">cv. NJ 8807/NJ 8810</strain>
        <tissue evidence="1">Young leaf</tissue>
    </source>
</reference>
<organism evidence="1 2">
    <name type="scientific">Vaccinium darrowii</name>
    <dbReference type="NCBI Taxonomy" id="229202"/>
    <lineage>
        <taxon>Eukaryota</taxon>
        <taxon>Viridiplantae</taxon>
        <taxon>Streptophyta</taxon>
        <taxon>Embryophyta</taxon>
        <taxon>Tracheophyta</taxon>
        <taxon>Spermatophyta</taxon>
        <taxon>Magnoliopsida</taxon>
        <taxon>eudicotyledons</taxon>
        <taxon>Gunneridae</taxon>
        <taxon>Pentapetalae</taxon>
        <taxon>asterids</taxon>
        <taxon>Ericales</taxon>
        <taxon>Ericaceae</taxon>
        <taxon>Vaccinioideae</taxon>
        <taxon>Vaccinieae</taxon>
        <taxon>Vaccinium</taxon>
    </lineage>
</organism>
<proteinExistence type="predicted"/>
<evidence type="ECO:0000313" key="2">
    <source>
        <dbReference type="Proteomes" id="UP000828048"/>
    </source>
</evidence>
<evidence type="ECO:0000313" key="1">
    <source>
        <dbReference type="EMBL" id="KAH7852433.1"/>
    </source>
</evidence>
<dbReference type="Proteomes" id="UP000828048">
    <property type="component" value="Chromosome 8"/>
</dbReference>
<protein>
    <submittedName>
        <fullName evidence="1">Uncharacterized protein</fullName>
    </submittedName>
</protein>
<name>A0ACB7YGX0_9ERIC</name>
<gene>
    <name evidence="1" type="ORF">Vadar_024754</name>
</gene>
<keyword evidence="2" id="KW-1185">Reference proteome</keyword>